<name>A0A8H8DHJ1_9FUNG</name>
<reference evidence="2 3" key="1">
    <citation type="journal article" name="Sci. Rep.">
        <title>Genome-scale phylogenetic analyses confirm Olpidium as the closest living zoosporic fungus to the non-flagellated, terrestrial fungi.</title>
        <authorList>
            <person name="Chang Y."/>
            <person name="Rochon D."/>
            <person name="Sekimoto S."/>
            <person name="Wang Y."/>
            <person name="Chovatia M."/>
            <person name="Sandor L."/>
            <person name="Salamov A."/>
            <person name="Grigoriev I.V."/>
            <person name="Stajich J.E."/>
            <person name="Spatafora J.W."/>
        </authorList>
    </citation>
    <scope>NUCLEOTIDE SEQUENCE [LARGE SCALE GENOMIC DNA]</scope>
    <source>
        <strain evidence="2">S191</strain>
    </source>
</reference>
<evidence type="ECO:0000256" key="1">
    <source>
        <dbReference type="SAM" id="MobiDB-lite"/>
    </source>
</evidence>
<keyword evidence="3" id="KW-1185">Reference proteome</keyword>
<feature type="region of interest" description="Disordered" evidence="1">
    <location>
        <begin position="1"/>
        <end position="43"/>
    </location>
</feature>
<evidence type="ECO:0000313" key="3">
    <source>
        <dbReference type="Proteomes" id="UP000673691"/>
    </source>
</evidence>
<protein>
    <submittedName>
        <fullName evidence="2">Uncharacterized protein</fullName>
    </submittedName>
</protein>
<sequence length="259" mass="28584">MKSTAADASFLRRRDRVNVRRRPSLQHGPPKYVHPGRRVGRDMPRRARQRAAILHVKPNIQAVSFLPYSRCSVVSEGADETRERLDAIFATDEVTPSGLTTTALLVGWRAKPRAAYSSTDEDPFGIPSSRPCPSIFLRGTAASEPMPPEIPELRRCLIYGSISAPPGHDNAYHDGGLPTLYLYATELTDPRYFAGLFAMEQDLSSFASPRSRPPAASVDADLDVWLGDLLGSDDDGSSDHSPLPPWHASEDLQRKFESM</sequence>
<comment type="caution">
    <text evidence="2">The sequence shown here is derived from an EMBL/GenBank/DDBJ whole genome shotgun (WGS) entry which is preliminary data.</text>
</comment>
<feature type="compositionally biased region" description="Basic and acidic residues" evidence="1">
    <location>
        <begin position="248"/>
        <end position="259"/>
    </location>
</feature>
<feature type="non-terminal residue" evidence="2">
    <location>
        <position position="259"/>
    </location>
</feature>
<dbReference type="Proteomes" id="UP000673691">
    <property type="component" value="Unassembled WGS sequence"/>
</dbReference>
<gene>
    <name evidence="2" type="ORF">BJ554DRAFT_1338</name>
</gene>
<accession>A0A8H8DHJ1</accession>
<dbReference type="EMBL" id="JAEFCI010008485">
    <property type="protein sequence ID" value="KAG5458436.1"/>
    <property type="molecule type" value="Genomic_DNA"/>
</dbReference>
<proteinExistence type="predicted"/>
<feature type="region of interest" description="Disordered" evidence="1">
    <location>
        <begin position="231"/>
        <end position="259"/>
    </location>
</feature>
<evidence type="ECO:0000313" key="2">
    <source>
        <dbReference type="EMBL" id="KAG5458436.1"/>
    </source>
</evidence>
<dbReference type="AlphaFoldDB" id="A0A8H8DHJ1"/>
<organism evidence="2 3">
    <name type="scientific">Olpidium bornovanus</name>
    <dbReference type="NCBI Taxonomy" id="278681"/>
    <lineage>
        <taxon>Eukaryota</taxon>
        <taxon>Fungi</taxon>
        <taxon>Fungi incertae sedis</taxon>
        <taxon>Olpidiomycota</taxon>
        <taxon>Olpidiomycotina</taxon>
        <taxon>Olpidiomycetes</taxon>
        <taxon>Olpidiales</taxon>
        <taxon>Olpidiaceae</taxon>
        <taxon>Olpidium</taxon>
    </lineage>
</organism>